<keyword evidence="3" id="KW-0378">Hydrolase</keyword>
<gene>
    <name evidence="3" type="ORF">GCM10009839_77680</name>
</gene>
<dbReference type="Pfam" id="PF00561">
    <property type="entry name" value="Abhydrolase_1"/>
    <property type="match status" value="1"/>
</dbReference>
<accession>A0ABP5GTL5</accession>
<feature type="compositionally biased region" description="Polar residues" evidence="1">
    <location>
        <begin position="1"/>
        <end position="12"/>
    </location>
</feature>
<dbReference type="SUPFAM" id="SSF53474">
    <property type="entry name" value="alpha/beta-Hydrolases"/>
    <property type="match status" value="1"/>
</dbReference>
<reference evidence="4" key="1">
    <citation type="journal article" date="2019" name="Int. J. Syst. Evol. Microbiol.">
        <title>The Global Catalogue of Microorganisms (GCM) 10K type strain sequencing project: providing services to taxonomists for standard genome sequencing and annotation.</title>
        <authorList>
            <consortium name="The Broad Institute Genomics Platform"/>
            <consortium name="The Broad Institute Genome Sequencing Center for Infectious Disease"/>
            <person name="Wu L."/>
            <person name="Ma J."/>
        </authorList>
    </citation>
    <scope>NUCLEOTIDE SEQUENCE [LARGE SCALE GENOMIC DNA]</scope>
    <source>
        <strain evidence="4">JCM 16014</strain>
    </source>
</reference>
<dbReference type="InterPro" id="IPR050266">
    <property type="entry name" value="AB_hydrolase_sf"/>
</dbReference>
<dbReference type="Gene3D" id="3.40.50.1820">
    <property type="entry name" value="alpha/beta hydrolase"/>
    <property type="match status" value="1"/>
</dbReference>
<evidence type="ECO:0000256" key="1">
    <source>
        <dbReference type="SAM" id="MobiDB-lite"/>
    </source>
</evidence>
<proteinExistence type="predicted"/>
<dbReference type="InterPro" id="IPR000639">
    <property type="entry name" value="Epox_hydrolase-like"/>
</dbReference>
<dbReference type="Proteomes" id="UP001500751">
    <property type="component" value="Unassembled WGS sequence"/>
</dbReference>
<feature type="domain" description="AB hydrolase-1" evidence="2">
    <location>
        <begin position="64"/>
        <end position="177"/>
    </location>
</feature>
<protein>
    <submittedName>
        <fullName evidence="3">Alpha/beta hydrolase</fullName>
    </submittedName>
</protein>
<dbReference type="PANTHER" id="PTHR43798:SF33">
    <property type="entry name" value="HYDROLASE, PUTATIVE (AFU_ORTHOLOGUE AFUA_2G14860)-RELATED"/>
    <property type="match status" value="1"/>
</dbReference>
<name>A0ABP5GTL5_9ACTN</name>
<dbReference type="EMBL" id="BAAAQN010000066">
    <property type="protein sequence ID" value="GAA2056900.1"/>
    <property type="molecule type" value="Genomic_DNA"/>
</dbReference>
<dbReference type="GO" id="GO:0016787">
    <property type="term" value="F:hydrolase activity"/>
    <property type="evidence" value="ECO:0007669"/>
    <property type="project" value="UniProtKB-KW"/>
</dbReference>
<dbReference type="PRINTS" id="PR00412">
    <property type="entry name" value="EPOXHYDRLASE"/>
</dbReference>
<keyword evidence="4" id="KW-1185">Reference proteome</keyword>
<dbReference type="RefSeq" id="WP_344670726.1">
    <property type="nucleotide sequence ID" value="NZ_BAAAQN010000066.1"/>
</dbReference>
<organism evidence="3 4">
    <name type="scientific">Catenulispora yoronensis</name>
    <dbReference type="NCBI Taxonomy" id="450799"/>
    <lineage>
        <taxon>Bacteria</taxon>
        <taxon>Bacillati</taxon>
        <taxon>Actinomycetota</taxon>
        <taxon>Actinomycetes</taxon>
        <taxon>Catenulisporales</taxon>
        <taxon>Catenulisporaceae</taxon>
        <taxon>Catenulispora</taxon>
    </lineage>
</organism>
<dbReference type="InterPro" id="IPR029058">
    <property type="entry name" value="AB_hydrolase_fold"/>
</dbReference>
<dbReference type="InterPro" id="IPR000073">
    <property type="entry name" value="AB_hydrolase_1"/>
</dbReference>
<evidence type="ECO:0000313" key="3">
    <source>
        <dbReference type="EMBL" id="GAA2056900.1"/>
    </source>
</evidence>
<feature type="compositionally biased region" description="Basic and acidic residues" evidence="1">
    <location>
        <begin position="13"/>
        <end position="29"/>
    </location>
</feature>
<comment type="caution">
    <text evidence="3">The sequence shown here is derived from an EMBL/GenBank/DDBJ whole genome shotgun (WGS) entry which is preliminary data.</text>
</comment>
<dbReference type="PANTHER" id="PTHR43798">
    <property type="entry name" value="MONOACYLGLYCEROL LIPASE"/>
    <property type="match status" value="1"/>
</dbReference>
<feature type="region of interest" description="Disordered" evidence="1">
    <location>
        <begin position="1"/>
        <end position="42"/>
    </location>
</feature>
<evidence type="ECO:0000313" key="4">
    <source>
        <dbReference type="Proteomes" id="UP001500751"/>
    </source>
</evidence>
<evidence type="ECO:0000259" key="2">
    <source>
        <dbReference type="Pfam" id="PF00561"/>
    </source>
</evidence>
<sequence>MSSEANSASATEPSHELNHAPSHTPDHTPNHTPSYEPSADHTDHIVTPTLTVTYERHGDPAGIPVVLLHGFPYDIRAYDAVAASLTASGGFDVYVPFLRGFGSTHFRSATDPRSGQQGALGQDLLDFINALHLDRPVVAGYDWGGRAACIVAALWPGRVRGLVTADGYNIQDIAHAAVEPSKPEWEATYWYQWYFHGERGRNGLERNREELCELLWRTWSPEWQAAGEAFKASAASLHNPAFVDVVIHSYRHRYGLAEGEPRYQEIEDLLAASPTISVPTVVLESGADGVGGPTFEESGDRDLFTGWFQTRYLAGIGHNVPQEAPEAFADAVRAAADATPPRSQLGAT</sequence>